<evidence type="ECO:0000256" key="1">
    <source>
        <dbReference type="SAM" id="Phobius"/>
    </source>
</evidence>
<dbReference type="GeneID" id="109704686"/>
<dbReference type="InterPro" id="IPR004158">
    <property type="entry name" value="DUF247_pln"/>
</dbReference>
<keyword evidence="2" id="KW-1185">Reference proteome</keyword>
<protein>
    <submittedName>
        <fullName evidence="3">Uncharacterized protein LOC109704686</fullName>
    </submittedName>
</protein>
<evidence type="ECO:0000313" key="3">
    <source>
        <dbReference type="RefSeq" id="XP_020081040.1"/>
    </source>
</evidence>
<organism evidence="2 3">
    <name type="scientific">Ananas comosus</name>
    <name type="common">Pineapple</name>
    <name type="synonym">Ananas ananas</name>
    <dbReference type="NCBI Taxonomy" id="4615"/>
    <lineage>
        <taxon>Eukaryota</taxon>
        <taxon>Viridiplantae</taxon>
        <taxon>Streptophyta</taxon>
        <taxon>Embryophyta</taxon>
        <taxon>Tracheophyta</taxon>
        <taxon>Spermatophyta</taxon>
        <taxon>Magnoliopsida</taxon>
        <taxon>Liliopsida</taxon>
        <taxon>Poales</taxon>
        <taxon>Bromeliaceae</taxon>
        <taxon>Bromelioideae</taxon>
        <taxon>Ananas</taxon>
    </lineage>
</organism>
<dbReference type="Proteomes" id="UP000515123">
    <property type="component" value="Unplaced"/>
</dbReference>
<proteinExistence type="predicted"/>
<sequence length="463" mass="54586">MEASDRDHEAWLNSVKSQIEAENNTRWHADAFFDKLFGREDAAKICQPDKETDGVRAVTIGPYHRYPQDQVIFDDEYKWAVTRYIARRWAHFDSSIYLQAMAEMELDARRYYAYDFHEEIGSYDFLVMLLLDSAFILFVLDAVGNKELLYSGNDPFGYGTLLLKVQDSIMEIKIDLLRLDNQIPFFAVEQLYVISHCGKPDYHNDYLQEKFRNLVLSGFKDLYPKREKGRRINFEDTEFDHLLHLFHWSRVPEDKYLSGSAMMRRTEDRVLYIPSATELQKCAMTFRRKASGSFLDVMFQDSLTKICGEMSIPTVYLDDYSKELFRNLIAFEMNSNENGRCVMAYCKCLSHILQREDDVKLLRDEGIVASTSYKDADVIEFFDHFNKQVEHQSMPVDLYDLYAEVRKHHKRRISNYYGRMKLQYFPNWWVCLSIVAGIVLFLFTLLQTIYSLLGYYKPFSTTK</sequence>
<name>A0A6P5EHY2_ANACO</name>
<dbReference type="OrthoDB" id="630095at2759"/>
<accession>A0A6P5EHY2</accession>
<evidence type="ECO:0000313" key="2">
    <source>
        <dbReference type="Proteomes" id="UP000515123"/>
    </source>
</evidence>
<dbReference type="RefSeq" id="XP_020081040.1">
    <property type="nucleotide sequence ID" value="XM_020225451.1"/>
</dbReference>
<dbReference type="AlphaFoldDB" id="A0A6P5EHY2"/>
<gene>
    <name evidence="3" type="primary">LOC109704686</name>
</gene>
<reference evidence="3" key="2">
    <citation type="submission" date="2025-08" db="UniProtKB">
        <authorList>
            <consortium name="RefSeq"/>
        </authorList>
    </citation>
    <scope>IDENTIFICATION</scope>
    <source>
        <tissue evidence="3">Leaf</tissue>
    </source>
</reference>
<keyword evidence="1" id="KW-0472">Membrane</keyword>
<feature type="transmembrane region" description="Helical" evidence="1">
    <location>
        <begin position="428"/>
        <end position="453"/>
    </location>
</feature>
<dbReference type="PANTHER" id="PTHR31170:SF25">
    <property type="entry name" value="BNAA09G04570D PROTEIN"/>
    <property type="match status" value="1"/>
</dbReference>
<dbReference type="PANTHER" id="PTHR31170">
    <property type="entry name" value="BNAC04G53230D PROTEIN"/>
    <property type="match status" value="1"/>
</dbReference>
<reference evidence="2" key="1">
    <citation type="journal article" date="2015" name="Nat. Genet.">
        <title>The pineapple genome and the evolution of CAM photosynthesis.</title>
        <authorList>
            <person name="Ming R."/>
            <person name="VanBuren R."/>
            <person name="Wai C.M."/>
            <person name="Tang H."/>
            <person name="Schatz M.C."/>
            <person name="Bowers J.E."/>
            <person name="Lyons E."/>
            <person name="Wang M.L."/>
            <person name="Chen J."/>
            <person name="Biggers E."/>
            <person name="Zhang J."/>
            <person name="Huang L."/>
            <person name="Zhang L."/>
            <person name="Miao W."/>
            <person name="Zhang J."/>
            <person name="Ye Z."/>
            <person name="Miao C."/>
            <person name="Lin Z."/>
            <person name="Wang H."/>
            <person name="Zhou H."/>
            <person name="Yim W.C."/>
            <person name="Priest H.D."/>
            <person name="Zheng C."/>
            <person name="Woodhouse M."/>
            <person name="Edger P.P."/>
            <person name="Guyot R."/>
            <person name="Guo H.B."/>
            <person name="Guo H."/>
            <person name="Zheng G."/>
            <person name="Singh R."/>
            <person name="Sharma A."/>
            <person name="Min X."/>
            <person name="Zheng Y."/>
            <person name="Lee H."/>
            <person name="Gurtowski J."/>
            <person name="Sedlazeck F.J."/>
            <person name="Harkess A."/>
            <person name="McKain M.R."/>
            <person name="Liao Z."/>
            <person name="Fang J."/>
            <person name="Liu J."/>
            <person name="Zhang X."/>
            <person name="Zhang Q."/>
            <person name="Hu W."/>
            <person name="Qin Y."/>
            <person name="Wang K."/>
            <person name="Chen L.Y."/>
            <person name="Shirley N."/>
            <person name="Lin Y.R."/>
            <person name="Liu L.Y."/>
            <person name="Hernandez A.G."/>
            <person name="Wright C.L."/>
            <person name="Bulone V."/>
            <person name="Tuskan G.A."/>
            <person name="Heath K."/>
            <person name="Zee F."/>
            <person name="Moore P.H."/>
            <person name="Sunkar R."/>
            <person name="Leebens-Mack J.H."/>
            <person name="Mockler T."/>
            <person name="Bennetzen J.L."/>
            <person name="Freeling M."/>
            <person name="Sankoff D."/>
            <person name="Paterson A.H."/>
            <person name="Zhu X."/>
            <person name="Yang X."/>
            <person name="Smith J.A."/>
            <person name="Cushman J.C."/>
            <person name="Paull R.E."/>
            <person name="Yu Q."/>
        </authorList>
    </citation>
    <scope>NUCLEOTIDE SEQUENCE [LARGE SCALE GENOMIC DNA]</scope>
    <source>
        <strain evidence="2">cv. F153</strain>
    </source>
</reference>
<dbReference type="Pfam" id="PF03140">
    <property type="entry name" value="DUF247"/>
    <property type="match status" value="1"/>
</dbReference>
<keyword evidence="1" id="KW-1133">Transmembrane helix</keyword>
<keyword evidence="1" id="KW-0812">Transmembrane</keyword>